<evidence type="ECO:0000256" key="5">
    <source>
        <dbReference type="ARBA" id="ARBA00022679"/>
    </source>
</evidence>
<evidence type="ECO:0000256" key="4">
    <source>
        <dbReference type="ARBA" id="ARBA00022516"/>
    </source>
</evidence>
<dbReference type="InterPro" id="IPR014030">
    <property type="entry name" value="Ketoacyl_synth_N"/>
</dbReference>
<feature type="domain" description="Ketosynthase family 3 (KS3)" evidence="15">
    <location>
        <begin position="1"/>
        <end position="328"/>
    </location>
</feature>
<dbReference type="PANTHER" id="PTHR43775">
    <property type="entry name" value="FATTY ACID SYNTHASE"/>
    <property type="match status" value="1"/>
</dbReference>
<dbReference type="InterPro" id="IPR014031">
    <property type="entry name" value="Ketoacyl_synth_C"/>
</dbReference>
<dbReference type="Pfam" id="PF00698">
    <property type="entry name" value="Acyl_transf_1"/>
    <property type="match status" value="1"/>
</dbReference>
<evidence type="ECO:0000256" key="9">
    <source>
        <dbReference type="ARBA" id="ARBA00023002"/>
    </source>
</evidence>
<dbReference type="InterPro" id="IPR020841">
    <property type="entry name" value="PKS_Beta-ketoAc_synthase_dom"/>
</dbReference>
<dbReference type="PROSITE" id="PS00606">
    <property type="entry name" value="KS3_1"/>
    <property type="match status" value="1"/>
</dbReference>
<keyword evidence="13" id="KW-0511">Multifunctional enzyme</keyword>
<evidence type="ECO:0000259" key="15">
    <source>
        <dbReference type="PROSITE" id="PS52004"/>
    </source>
</evidence>
<keyword evidence="10" id="KW-0520">NAD</keyword>
<dbReference type="GO" id="GO:0004312">
    <property type="term" value="F:fatty acid synthase activity"/>
    <property type="evidence" value="ECO:0007669"/>
    <property type="project" value="UniProtKB-EC"/>
</dbReference>
<dbReference type="Pfam" id="PF02801">
    <property type="entry name" value="Ketoacyl-synt_C"/>
    <property type="match status" value="1"/>
</dbReference>
<dbReference type="PANTHER" id="PTHR43775:SF7">
    <property type="entry name" value="FATTY ACID SYNTHASE"/>
    <property type="match status" value="1"/>
</dbReference>
<name>A0A8J2LT12_9HEXA</name>
<evidence type="ECO:0000256" key="12">
    <source>
        <dbReference type="ARBA" id="ARBA00023160"/>
    </source>
</evidence>
<evidence type="ECO:0000313" key="17">
    <source>
        <dbReference type="Proteomes" id="UP000708208"/>
    </source>
</evidence>
<keyword evidence="12" id="KW-0275">Fatty acid biosynthesis</keyword>
<keyword evidence="4" id="KW-0444">Lipid biosynthesis</keyword>
<dbReference type="SMART" id="SM00827">
    <property type="entry name" value="PKS_AT"/>
    <property type="match status" value="1"/>
</dbReference>
<evidence type="ECO:0000256" key="3">
    <source>
        <dbReference type="ARBA" id="ARBA00022450"/>
    </source>
</evidence>
<dbReference type="GO" id="GO:0006633">
    <property type="term" value="P:fatty acid biosynthetic process"/>
    <property type="evidence" value="ECO:0007669"/>
    <property type="project" value="UniProtKB-KW"/>
</dbReference>
<evidence type="ECO:0000256" key="11">
    <source>
        <dbReference type="ARBA" id="ARBA00023098"/>
    </source>
</evidence>
<protein>
    <recommendedName>
        <fullName evidence="2">Fatty acid synthase</fullName>
        <ecNumber evidence="1">2.3.1.85</ecNumber>
    </recommendedName>
</protein>
<dbReference type="GO" id="GO:0004315">
    <property type="term" value="F:3-oxoacyl-[acyl-carrier-protein] synthase activity"/>
    <property type="evidence" value="ECO:0007669"/>
    <property type="project" value="InterPro"/>
</dbReference>
<dbReference type="InterPro" id="IPR018201">
    <property type="entry name" value="Ketoacyl_synth_AS"/>
</dbReference>
<dbReference type="SMART" id="SM00825">
    <property type="entry name" value="PKS_KS"/>
    <property type="match status" value="1"/>
</dbReference>
<evidence type="ECO:0000256" key="8">
    <source>
        <dbReference type="ARBA" id="ARBA00022857"/>
    </source>
</evidence>
<keyword evidence="17" id="KW-1185">Reference proteome</keyword>
<evidence type="ECO:0000256" key="13">
    <source>
        <dbReference type="ARBA" id="ARBA00023268"/>
    </source>
</evidence>
<evidence type="ECO:0000313" key="16">
    <source>
        <dbReference type="EMBL" id="CAG7827615.1"/>
    </source>
</evidence>
<feature type="non-terminal residue" evidence="16">
    <location>
        <position position="1"/>
    </location>
</feature>
<comment type="catalytic activity">
    <reaction evidence="14">
        <text>acetyl-CoA + n malonyl-CoA + 2n NADPH + 2n H(+) = a long-chain fatty acid + (n+1) CoA + n CO2 + 2n NADP(+).</text>
        <dbReference type="EC" id="2.3.1.85"/>
    </reaction>
</comment>
<dbReference type="OrthoDB" id="329835at2759"/>
<sequence length="1039" mass="114137">MKPNFKDGIVVAGISGRWPKSRNVHEFMENLLSGEDMIGGFNPISLRGSKAGVFVGTYGEESRTFLKTTTDDPNLLFGTFLSMLPNQVSFAFDFRGPSLVTDTACSSSLVALHEAILNIRSGQCDAAIVAGVNLSLDSDNTKRFNSLGMLSRDGKCKAFDISANGYVRSEAAVVVFICKESFARRSYAKILNAKVSSDGGKDQGILFPSGLAQEQLLREVYTEAGIDPENVSYLEAHGTGTATGDRQEVNAIDRAFCMNRHSGPLLIGSLKSNMGHSETASATTNNAVYFALSTVRDRERIGLLQLIQNTNIPGHRFRGYCIPEACKMEIEEMKSKPGLSQTWFILSDPVTFKSSNLVHHCACVCAIQIALVELLASIDIAPQQIFGHSFGEFSCAYVDGCYNIEETLLTSWAILTACVDSNLPPGAMASVGLRWDDNKTLSEGTFPACYNATDNMTVAGSPKSIKELLEHLKGAGIFARQINSLGFAFHSDLMKPAEAQMMENVRVLNLSTKTRSPKWISTSQSSDEIKLLSGRYFVNNILSPVLFHSAVERIPSHAVVIEIAPHGLFQTILKRSLPETCLSISLTDRNQSCAQFFLRSVGKLFVSGLHPKINQLYPELKFPLRSAAPPLSLLIQWNHQDSWKVADLPASRAGNDIEINLENPAHEFYCGYKINGQLLFPPSGFLVSIWRVLAEKVGTSMDHPITFENIVFNRACCTSTQYVTKCICSIDTSGNFEVFENGNSVVTGSVRFEDAEVFKTEAKFSENDKVYTQAEVYDRFRKVGYEFSGSFKSLLGVEVSSRWASTVWHKNWAVLLESLLQFEIFPNLSNQALMPSRIQKVSIDRGCLKVVTGQRIPTDMIMYRDPNLKLVSCDGIEIRGVELLPINCFGDFNQDSANIKAHLAAQSVSSFMLGFSKELAKQNIVGSYIAIERGILGLLNDVTGTTVGTDDSRQIGVEFSGLLSGHKVMGYARFEATTAQLISIVHWRVPDSWPLLDTATVPTAYATAYYALIIRGTLKHNESIWIQCGDEAVGEAAIA</sequence>
<keyword evidence="11" id="KW-0443">Lipid metabolism</keyword>
<accession>A0A8J2LT12</accession>
<keyword evidence="5" id="KW-0808">Transferase</keyword>
<dbReference type="InterPro" id="IPR014043">
    <property type="entry name" value="Acyl_transferase_dom"/>
</dbReference>
<evidence type="ECO:0000256" key="7">
    <source>
        <dbReference type="ARBA" id="ARBA00022832"/>
    </source>
</evidence>
<evidence type="ECO:0000256" key="6">
    <source>
        <dbReference type="ARBA" id="ARBA00022801"/>
    </source>
</evidence>
<dbReference type="AlphaFoldDB" id="A0A8J2LT12"/>
<keyword evidence="7" id="KW-0276">Fatty acid metabolism</keyword>
<dbReference type="EMBL" id="CAJVCH010544178">
    <property type="protein sequence ID" value="CAG7827615.1"/>
    <property type="molecule type" value="Genomic_DNA"/>
</dbReference>
<evidence type="ECO:0000256" key="14">
    <source>
        <dbReference type="ARBA" id="ARBA00044883"/>
    </source>
</evidence>
<reference evidence="16" key="1">
    <citation type="submission" date="2021-06" db="EMBL/GenBank/DDBJ databases">
        <authorList>
            <person name="Hodson N. C."/>
            <person name="Mongue J. A."/>
            <person name="Jaron S. K."/>
        </authorList>
    </citation>
    <scope>NUCLEOTIDE SEQUENCE</scope>
</reference>
<evidence type="ECO:0000256" key="10">
    <source>
        <dbReference type="ARBA" id="ARBA00023027"/>
    </source>
</evidence>
<keyword evidence="9" id="KW-0560">Oxidoreductase</keyword>
<proteinExistence type="predicted"/>
<dbReference type="InterPro" id="IPR050091">
    <property type="entry name" value="PKS_NRPS_Biosynth_Enz"/>
</dbReference>
<dbReference type="Proteomes" id="UP000708208">
    <property type="component" value="Unassembled WGS sequence"/>
</dbReference>
<keyword evidence="6" id="KW-0378">Hydrolase</keyword>
<dbReference type="PROSITE" id="PS52004">
    <property type="entry name" value="KS3_2"/>
    <property type="match status" value="1"/>
</dbReference>
<dbReference type="CDD" id="cd00833">
    <property type="entry name" value="PKS"/>
    <property type="match status" value="1"/>
</dbReference>
<comment type="caution">
    <text evidence="16">The sequence shown here is derived from an EMBL/GenBank/DDBJ whole genome shotgun (WGS) entry which is preliminary data.</text>
</comment>
<evidence type="ECO:0000256" key="2">
    <source>
        <dbReference type="ARBA" id="ARBA00018769"/>
    </source>
</evidence>
<dbReference type="EC" id="2.3.1.85" evidence="1"/>
<dbReference type="GO" id="GO:0016787">
    <property type="term" value="F:hydrolase activity"/>
    <property type="evidence" value="ECO:0007669"/>
    <property type="project" value="UniProtKB-KW"/>
</dbReference>
<dbReference type="GO" id="GO:0016491">
    <property type="term" value="F:oxidoreductase activity"/>
    <property type="evidence" value="ECO:0007669"/>
    <property type="project" value="UniProtKB-KW"/>
</dbReference>
<keyword evidence="8" id="KW-0521">NADP</keyword>
<gene>
    <name evidence="16" type="ORF">AFUS01_LOCUS37591</name>
</gene>
<keyword evidence="3" id="KW-0596">Phosphopantetheine</keyword>
<dbReference type="Pfam" id="PF00109">
    <property type="entry name" value="ketoacyl-synt"/>
    <property type="match status" value="1"/>
</dbReference>
<organism evidence="16 17">
    <name type="scientific">Allacma fusca</name>
    <dbReference type="NCBI Taxonomy" id="39272"/>
    <lineage>
        <taxon>Eukaryota</taxon>
        <taxon>Metazoa</taxon>
        <taxon>Ecdysozoa</taxon>
        <taxon>Arthropoda</taxon>
        <taxon>Hexapoda</taxon>
        <taxon>Collembola</taxon>
        <taxon>Symphypleona</taxon>
        <taxon>Sminthuridae</taxon>
        <taxon>Allacma</taxon>
    </lineage>
</organism>
<evidence type="ECO:0000256" key="1">
    <source>
        <dbReference type="ARBA" id="ARBA00012873"/>
    </source>
</evidence>